<dbReference type="Proteomes" id="UP000054815">
    <property type="component" value="Unassembled WGS sequence"/>
</dbReference>
<gene>
    <name evidence="1" type="ORF">T4E_4155</name>
</gene>
<evidence type="ECO:0000313" key="2">
    <source>
        <dbReference type="Proteomes" id="UP000054815"/>
    </source>
</evidence>
<sequence length="77" mass="8754">MYMDDLATSCDQIEEAQTLNPTAMQHHEEWRDKLTLDDLQTILEPLASCSDFRASSRDLSWTARYQTSIGKPSGQGF</sequence>
<organism evidence="1 2">
    <name type="scientific">Trichinella pseudospiralis</name>
    <name type="common">Parasitic roundworm</name>
    <dbReference type="NCBI Taxonomy" id="6337"/>
    <lineage>
        <taxon>Eukaryota</taxon>
        <taxon>Metazoa</taxon>
        <taxon>Ecdysozoa</taxon>
        <taxon>Nematoda</taxon>
        <taxon>Enoplea</taxon>
        <taxon>Dorylaimia</taxon>
        <taxon>Trichinellida</taxon>
        <taxon>Trichinellidae</taxon>
        <taxon>Trichinella</taxon>
    </lineage>
</organism>
<evidence type="ECO:0000313" key="1">
    <source>
        <dbReference type="EMBL" id="KRX86410.1"/>
    </source>
</evidence>
<protein>
    <submittedName>
        <fullName evidence="1">Uncharacterized protein</fullName>
    </submittedName>
</protein>
<reference evidence="1 2" key="1">
    <citation type="submission" date="2015-01" db="EMBL/GenBank/DDBJ databases">
        <title>Evolution of Trichinella species and genotypes.</title>
        <authorList>
            <person name="Korhonen P.K."/>
            <person name="Edoardo P."/>
            <person name="Giuseppe L.R."/>
            <person name="Gasser R.B."/>
        </authorList>
    </citation>
    <scope>NUCLEOTIDE SEQUENCE [LARGE SCALE GENOMIC DNA]</scope>
    <source>
        <strain evidence="1">ISS141</strain>
    </source>
</reference>
<accession>A0A0V0XEI4</accession>
<name>A0A0V0XEI4_TRIPS</name>
<dbReference type="EMBL" id="JYDU01000381">
    <property type="protein sequence ID" value="KRX86410.1"/>
    <property type="molecule type" value="Genomic_DNA"/>
</dbReference>
<dbReference type="AlphaFoldDB" id="A0A0V0XEI4"/>
<proteinExistence type="predicted"/>
<comment type="caution">
    <text evidence="1">The sequence shown here is derived from an EMBL/GenBank/DDBJ whole genome shotgun (WGS) entry which is preliminary data.</text>
</comment>